<evidence type="ECO:0000259" key="2">
    <source>
        <dbReference type="Pfam" id="PF00171"/>
    </source>
</evidence>
<dbReference type="Gene3D" id="3.40.605.10">
    <property type="entry name" value="Aldehyde Dehydrogenase, Chain A, domain 1"/>
    <property type="match status" value="1"/>
</dbReference>
<dbReference type="InterPro" id="IPR050740">
    <property type="entry name" value="Aldehyde_DH_Superfamily"/>
</dbReference>
<dbReference type="PANTHER" id="PTHR43353:SF3">
    <property type="entry name" value="ALDEHYDE DEHYDROGENASE-RELATED"/>
    <property type="match status" value="1"/>
</dbReference>
<evidence type="ECO:0000313" key="4">
    <source>
        <dbReference type="Proteomes" id="UP001241092"/>
    </source>
</evidence>
<dbReference type="InterPro" id="IPR016163">
    <property type="entry name" value="Ald_DH_C"/>
</dbReference>
<evidence type="ECO:0000313" key="3">
    <source>
        <dbReference type="EMBL" id="BDY26978.1"/>
    </source>
</evidence>
<dbReference type="EMBL" id="AP027452">
    <property type="protein sequence ID" value="BDY26978.1"/>
    <property type="molecule type" value="Genomic_DNA"/>
</dbReference>
<reference evidence="3" key="1">
    <citation type="submission" date="2023-03" db="EMBL/GenBank/DDBJ databases">
        <title>Draft genome sequence of a Mycolicibacterium mageritense strain H4_3_1 isolated from a hybrid biological-inorganic system reactor.</title>
        <authorList>
            <person name="Feng X."/>
            <person name="Kazama D."/>
            <person name="Sato K."/>
            <person name="Kobayashi H."/>
        </authorList>
    </citation>
    <scope>NUCLEOTIDE SEQUENCE</scope>
    <source>
        <strain evidence="3">H4_3_1</strain>
    </source>
</reference>
<proteinExistence type="predicted"/>
<dbReference type="Gene3D" id="3.40.309.10">
    <property type="entry name" value="Aldehyde Dehydrogenase, Chain A, domain 2"/>
    <property type="match status" value="1"/>
</dbReference>
<protein>
    <submittedName>
        <fullName evidence="3">Glutarate-semialdehyde dehydrogenase</fullName>
        <ecNumber evidence="3">1.2.1.-</ecNumber>
    </submittedName>
</protein>
<dbReference type="EC" id="1.2.1.-" evidence="3"/>
<accession>A0AAI8TQQ6</accession>
<sequence length="496" mass="51229">MTVNTHTLEAPELTPPRDFICGSWSTPGHDLGTDLADPNTGAPLQRQLQTDTALVDRAIGAAAVLHSEGTWRTTSPAQRASVLRRTADLLADRTGEVARYDAINTGVVETVTELFAQGLSDALCAAADHLEADPGCHDPADAGRPVHLRYLPWGPVAVIAPWNAPSFVVAKKAAFALAAGAPVIAKPSNWAPTSAAVVAEAIGQALMEAGLPPEVFQLVHGGRDVGRQLAADARIRALSFTGGRAAGVAVAHAAADDCKALQLELGSNNPAIVRADADVDATADALVSGFTKLNGAWCESPGSVAVVASRHGALLDALLDRLRDLRVGHCLDRNSAMGPQAHAVQYQHVSDAVAKLAAAGGAVHDVTPVPDTAGYFHAPVVIDGAPVDSTVDEIFGPVLTVHRVADDDAALALANSRSTGLAGYVFSSDIDEAMAIGARLECGEVKVNGTSVLDLVPESTQGFWGASGVGAHGDAELLRFFRGARIVGVERPGLPL</sequence>
<dbReference type="InterPro" id="IPR016161">
    <property type="entry name" value="Ald_DH/histidinol_DH"/>
</dbReference>
<dbReference type="Pfam" id="PF00171">
    <property type="entry name" value="Aldedh"/>
    <property type="match status" value="1"/>
</dbReference>
<gene>
    <name evidence="3" type="primary">davD</name>
    <name evidence="3" type="ORF">hbim_00895</name>
</gene>
<dbReference type="Proteomes" id="UP001241092">
    <property type="component" value="Chromosome"/>
</dbReference>
<feature type="domain" description="Aldehyde dehydrogenase" evidence="2">
    <location>
        <begin position="34"/>
        <end position="481"/>
    </location>
</feature>
<name>A0AAI8TQQ6_MYCME</name>
<organism evidence="3 4">
    <name type="scientific">Mycolicibacterium mageritense</name>
    <name type="common">Mycobacterium mageritense</name>
    <dbReference type="NCBI Taxonomy" id="53462"/>
    <lineage>
        <taxon>Bacteria</taxon>
        <taxon>Bacillati</taxon>
        <taxon>Actinomycetota</taxon>
        <taxon>Actinomycetes</taxon>
        <taxon>Mycobacteriales</taxon>
        <taxon>Mycobacteriaceae</taxon>
        <taxon>Mycolicibacterium</taxon>
    </lineage>
</organism>
<dbReference type="AlphaFoldDB" id="A0AAI8TQQ6"/>
<dbReference type="PANTHER" id="PTHR43353">
    <property type="entry name" value="SUCCINATE-SEMIALDEHYDE DEHYDROGENASE, MITOCHONDRIAL"/>
    <property type="match status" value="1"/>
</dbReference>
<dbReference type="GO" id="GO:0016620">
    <property type="term" value="F:oxidoreductase activity, acting on the aldehyde or oxo group of donors, NAD or NADP as acceptor"/>
    <property type="evidence" value="ECO:0007669"/>
    <property type="project" value="InterPro"/>
</dbReference>
<dbReference type="SUPFAM" id="SSF53720">
    <property type="entry name" value="ALDH-like"/>
    <property type="match status" value="1"/>
</dbReference>
<dbReference type="InterPro" id="IPR015590">
    <property type="entry name" value="Aldehyde_DH_dom"/>
</dbReference>
<keyword evidence="1 3" id="KW-0560">Oxidoreductase</keyword>
<evidence type="ECO:0000256" key="1">
    <source>
        <dbReference type="ARBA" id="ARBA00023002"/>
    </source>
</evidence>
<dbReference type="InterPro" id="IPR016162">
    <property type="entry name" value="Ald_DH_N"/>
</dbReference>